<keyword evidence="2" id="KW-1185">Reference proteome</keyword>
<gene>
    <name evidence="1" type="ORF">FB388_0016</name>
</gene>
<dbReference type="EMBL" id="VFPH01000001">
    <property type="protein sequence ID" value="TQM42680.1"/>
    <property type="molecule type" value="Genomic_DNA"/>
</dbReference>
<name>A0A543G9B4_9PSEU</name>
<dbReference type="Proteomes" id="UP000319818">
    <property type="component" value="Unassembled WGS sequence"/>
</dbReference>
<accession>A0A543G9B4</accession>
<evidence type="ECO:0000313" key="2">
    <source>
        <dbReference type="Proteomes" id="UP000319818"/>
    </source>
</evidence>
<sequence>MNTPAPPSATVSSPLLTPIVMGSPAVRTANWSWAAGAPTTSPLPRIRVRGA</sequence>
<reference evidence="1 2" key="1">
    <citation type="submission" date="2019-06" db="EMBL/GenBank/DDBJ databases">
        <title>Sequencing the genomes of 1000 actinobacteria strains.</title>
        <authorList>
            <person name="Klenk H.-P."/>
        </authorList>
    </citation>
    <scope>NUCLEOTIDE SEQUENCE [LARGE SCALE GENOMIC DNA]</scope>
    <source>
        <strain evidence="1 2">DSM 45511</strain>
    </source>
</reference>
<protein>
    <submittedName>
        <fullName evidence="1">Uncharacterized protein</fullName>
    </submittedName>
</protein>
<proteinExistence type="predicted"/>
<organism evidence="1 2">
    <name type="scientific">Pseudonocardia cypriaca</name>
    <dbReference type="NCBI Taxonomy" id="882449"/>
    <lineage>
        <taxon>Bacteria</taxon>
        <taxon>Bacillati</taxon>
        <taxon>Actinomycetota</taxon>
        <taxon>Actinomycetes</taxon>
        <taxon>Pseudonocardiales</taxon>
        <taxon>Pseudonocardiaceae</taxon>
        <taxon>Pseudonocardia</taxon>
    </lineage>
</organism>
<dbReference type="AlphaFoldDB" id="A0A543G9B4"/>
<comment type="caution">
    <text evidence="1">The sequence shown here is derived from an EMBL/GenBank/DDBJ whole genome shotgun (WGS) entry which is preliminary data.</text>
</comment>
<evidence type="ECO:0000313" key="1">
    <source>
        <dbReference type="EMBL" id="TQM42680.1"/>
    </source>
</evidence>